<accession>A0ABM0MNU1</accession>
<dbReference type="InterPro" id="IPR050951">
    <property type="entry name" value="Retrovirus_Pol_polyprotein"/>
</dbReference>
<feature type="domain" description="Reverse transcriptase RNase H-like" evidence="7">
    <location>
        <begin position="85"/>
        <end position="187"/>
    </location>
</feature>
<evidence type="ECO:0000256" key="4">
    <source>
        <dbReference type="ARBA" id="ARBA00022759"/>
    </source>
</evidence>
<evidence type="ECO:0000313" key="8">
    <source>
        <dbReference type="Proteomes" id="UP000694865"/>
    </source>
</evidence>
<keyword evidence="6" id="KW-0695">RNA-directed DNA polymerase</keyword>
<dbReference type="Proteomes" id="UP000694865">
    <property type="component" value="Unplaced"/>
</dbReference>
<keyword evidence="4" id="KW-0255">Endonuclease</keyword>
<dbReference type="SUPFAM" id="SSF56672">
    <property type="entry name" value="DNA/RNA polymerases"/>
    <property type="match status" value="2"/>
</dbReference>
<keyword evidence="3" id="KW-0540">Nuclease</keyword>
<keyword evidence="8" id="KW-1185">Reference proteome</keyword>
<evidence type="ECO:0000256" key="1">
    <source>
        <dbReference type="ARBA" id="ARBA00022679"/>
    </source>
</evidence>
<protein>
    <submittedName>
        <fullName evidence="9">Uncharacterized protein LOC102800522</fullName>
    </submittedName>
</protein>
<dbReference type="RefSeq" id="XP_006821682.1">
    <property type="nucleotide sequence ID" value="XM_006821619.1"/>
</dbReference>
<organism evidence="8 9">
    <name type="scientific">Saccoglossus kowalevskii</name>
    <name type="common">Acorn worm</name>
    <dbReference type="NCBI Taxonomy" id="10224"/>
    <lineage>
        <taxon>Eukaryota</taxon>
        <taxon>Metazoa</taxon>
        <taxon>Hemichordata</taxon>
        <taxon>Enteropneusta</taxon>
        <taxon>Harrimaniidae</taxon>
        <taxon>Saccoglossus</taxon>
    </lineage>
</organism>
<dbReference type="Gene3D" id="3.10.20.370">
    <property type="match status" value="1"/>
</dbReference>
<keyword evidence="5" id="KW-0378">Hydrolase</keyword>
<keyword evidence="1" id="KW-0808">Transferase</keyword>
<evidence type="ECO:0000313" key="9">
    <source>
        <dbReference type="RefSeq" id="XP_006821682.1"/>
    </source>
</evidence>
<evidence type="ECO:0000256" key="6">
    <source>
        <dbReference type="ARBA" id="ARBA00022918"/>
    </source>
</evidence>
<gene>
    <name evidence="9" type="primary">LOC102800522</name>
</gene>
<name>A0ABM0MNU1_SACKO</name>
<dbReference type="InterPro" id="IPR043502">
    <property type="entry name" value="DNA/RNA_pol_sf"/>
</dbReference>
<reference evidence="9" key="1">
    <citation type="submission" date="2025-08" db="UniProtKB">
        <authorList>
            <consortium name="RefSeq"/>
        </authorList>
    </citation>
    <scope>IDENTIFICATION</scope>
    <source>
        <tissue evidence="9">Testes</tissue>
    </source>
</reference>
<dbReference type="InterPro" id="IPR041373">
    <property type="entry name" value="RT_RNaseH"/>
</dbReference>
<dbReference type="PANTHER" id="PTHR37984:SF5">
    <property type="entry name" value="PROTEIN NYNRIN-LIKE"/>
    <property type="match status" value="1"/>
</dbReference>
<dbReference type="GeneID" id="102800522"/>
<dbReference type="CDD" id="cd09274">
    <property type="entry name" value="RNase_HI_RT_Ty3"/>
    <property type="match status" value="1"/>
</dbReference>
<dbReference type="Pfam" id="PF17917">
    <property type="entry name" value="RT_RNaseH"/>
    <property type="match status" value="1"/>
</dbReference>
<evidence type="ECO:0000256" key="5">
    <source>
        <dbReference type="ARBA" id="ARBA00022801"/>
    </source>
</evidence>
<sequence length="399" mass="45107">MIPEKVEALLQAKRPCTIKQVRSFLGMAGYYQKFVPNFSTIAAPLSDLTRKGQPKKVNWGEPQQKSFDDLKEMLSRQPVLSLPNFAEPFIIRTDASNCGLEAVLLQNKGDHAFPIAYASRKLLDRVTSYSVIEKECLALVWGIHKFQRYLHGREFVIETDHQPLIYLNRAKVLNGRLMRWALSLQPYNYRIVAIKGSHNIGADYLSRSTGVKKYELRSEEPVNKHMGVLECVGVGLIDGHELDDSWADDPSRETADLVETITIAGKESIKDVHIWEGFDDEQAKVVSMLLVKFADTLSDIPGKCRVGQHNIHLTSDVPIRSRPYPLPYALEKTVRDEIQTMLKIGVIEQSNSPYCSPIVLIKKKDDAIRFCIDFRKLNKITIFDAEPIAKSRGNVCPIG</sequence>
<dbReference type="InterPro" id="IPR043128">
    <property type="entry name" value="Rev_trsase/Diguanyl_cyclase"/>
</dbReference>
<dbReference type="Gene3D" id="3.10.10.10">
    <property type="entry name" value="HIV Type 1 Reverse Transcriptase, subunit A, domain 1"/>
    <property type="match status" value="1"/>
</dbReference>
<proteinExistence type="predicted"/>
<dbReference type="PANTHER" id="PTHR37984">
    <property type="entry name" value="PROTEIN CBG26694"/>
    <property type="match status" value="1"/>
</dbReference>
<keyword evidence="2" id="KW-0548">Nucleotidyltransferase</keyword>
<evidence type="ECO:0000256" key="2">
    <source>
        <dbReference type="ARBA" id="ARBA00022695"/>
    </source>
</evidence>
<dbReference type="Gene3D" id="3.30.70.270">
    <property type="match status" value="1"/>
</dbReference>
<evidence type="ECO:0000256" key="3">
    <source>
        <dbReference type="ARBA" id="ARBA00022722"/>
    </source>
</evidence>
<evidence type="ECO:0000259" key="7">
    <source>
        <dbReference type="Pfam" id="PF17917"/>
    </source>
</evidence>